<keyword evidence="7" id="KW-0547">Nucleotide-binding</keyword>
<evidence type="ECO:0000256" key="1">
    <source>
        <dbReference type="ARBA" id="ARBA00004496"/>
    </source>
</evidence>
<keyword evidence="8" id="KW-0067">ATP-binding</keyword>
<evidence type="ECO:0000256" key="5">
    <source>
        <dbReference type="ARBA" id="ARBA00022694"/>
    </source>
</evidence>
<evidence type="ECO:0000256" key="8">
    <source>
        <dbReference type="ARBA" id="ARBA00022840"/>
    </source>
</evidence>
<dbReference type="GO" id="GO:0016740">
    <property type="term" value="F:transferase activity"/>
    <property type="evidence" value="ECO:0007669"/>
    <property type="project" value="UniProtKB-KW"/>
</dbReference>
<comment type="subcellular location">
    <subcellularLocation>
        <location evidence="1">Cytoplasm</location>
    </subcellularLocation>
</comment>
<dbReference type="Pfam" id="PF02367">
    <property type="entry name" value="TsaE"/>
    <property type="match status" value="1"/>
</dbReference>
<evidence type="ECO:0000313" key="12">
    <source>
        <dbReference type="Proteomes" id="UP000267223"/>
    </source>
</evidence>
<dbReference type="GO" id="GO:0002949">
    <property type="term" value="P:tRNA threonylcarbamoyladenosine modification"/>
    <property type="evidence" value="ECO:0007669"/>
    <property type="project" value="InterPro"/>
</dbReference>
<dbReference type="GO" id="GO:0046872">
    <property type="term" value="F:metal ion binding"/>
    <property type="evidence" value="ECO:0007669"/>
    <property type="project" value="UniProtKB-KW"/>
</dbReference>
<keyword evidence="4" id="KW-0963">Cytoplasm</keyword>
<evidence type="ECO:0000256" key="9">
    <source>
        <dbReference type="ARBA" id="ARBA00022842"/>
    </source>
</evidence>
<dbReference type="OrthoDB" id="9815896at2"/>
<organism evidence="11 12">
    <name type="scientific">Hanamia caeni</name>
    <dbReference type="NCBI Taxonomy" id="2294116"/>
    <lineage>
        <taxon>Bacteria</taxon>
        <taxon>Pseudomonadati</taxon>
        <taxon>Bacteroidota</taxon>
        <taxon>Chitinophagia</taxon>
        <taxon>Chitinophagales</taxon>
        <taxon>Chitinophagaceae</taxon>
        <taxon>Hanamia</taxon>
    </lineage>
</organism>
<dbReference type="InterPro" id="IPR027417">
    <property type="entry name" value="P-loop_NTPase"/>
</dbReference>
<keyword evidence="5" id="KW-0819">tRNA processing</keyword>
<proteinExistence type="inferred from homology"/>
<dbReference type="PANTHER" id="PTHR33540:SF2">
    <property type="entry name" value="TRNA THREONYLCARBAMOYLADENOSINE BIOSYNTHESIS PROTEIN TSAE"/>
    <property type="match status" value="1"/>
</dbReference>
<keyword evidence="6" id="KW-0479">Metal-binding</keyword>
<comment type="similarity">
    <text evidence="2">Belongs to the TsaE family.</text>
</comment>
<reference evidence="11 12" key="1">
    <citation type="submission" date="2018-11" db="EMBL/GenBank/DDBJ databases">
        <title>Draft genome sequence of Ferruginibacter sp. BO-59.</title>
        <authorList>
            <person name="Im W.T."/>
        </authorList>
    </citation>
    <scope>NUCLEOTIDE SEQUENCE [LARGE SCALE GENOMIC DNA]</scope>
    <source>
        <strain evidence="11 12">BO-59</strain>
    </source>
</reference>
<keyword evidence="9" id="KW-0460">Magnesium</keyword>
<evidence type="ECO:0000256" key="2">
    <source>
        <dbReference type="ARBA" id="ARBA00007599"/>
    </source>
</evidence>
<evidence type="ECO:0000256" key="7">
    <source>
        <dbReference type="ARBA" id="ARBA00022741"/>
    </source>
</evidence>
<evidence type="ECO:0000313" key="11">
    <source>
        <dbReference type="EMBL" id="RNI37251.1"/>
    </source>
</evidence>
<keyword evidence="11" id="KW-0808">Transferase</keyword>
<name>A0A3M9NHP2_9BACT</name>
<evidence type="ECO:0000256" key="6">
    <source>
        <dbReference type="ARBA" id="ARBA00022723"/>
    </source>
</evidence>
<protein>
    <recommendedName>
        <fullName evidence="3">tRNA threonylcarbamoyladenosine biosynthesis protein TsaE</fullName>
    </recommendedName>
    <alternativeName>
        <fullName evidence="10">t(6)A37 threonylcarbamoyladenosine biosynthesis protein TsaE</fullName>
    </alternativeName>
</protein>
<keyword evidence="12" id="KW-1185">Reference proteome</keyword>
<dbReference type="GO" id="GO:0005737">
    <property type="term" value="C:cytoplasm"/>
    <property type="evidence" value="ECO:0007669"/>
    <property type="project" value="UniProtKB-SubCell"/>
</dbReference>
<evidence type="ECO:0000256" key="10">
    <source>
        <dbReference type="ARBA" id="ARBA00032441"/>
    </source>
</evidence>
<accession>A0A3M9NHP2</accession>
<comment type="caution">
    <text evidence="11">The sequence shown here is derived from an EMBL/GenBank/DDBJ whole genome shotgun (WGS) entry which is preliminary data.</text>
</comment>
<gene>
    <name evidence="11" type="primary">tsaE</name>
    <name evidence="11" type="ORF">EFY79_07565</name>
</gene>
<dbReference type="RefSeq" id="WP_123120092.1">
    <property type="nucleotide sequence ID" value="NZ_RJJR01000005.1"/>
</dbReference>
<dbReference type="SUPFAM" id="SSF52540">
    <property type="entry name" value="P-loop containing nucleoside triphosphate hydrolases"/>
    <property type="match status" value="1"/>
</dbReference>
<dbReference type="PANTHER" id="PTHR33540">
    <property type="entry name" value="TRNA THREONYLCARBAMOYLADENOSINE BIOSYNTHESIS PROTEIN TSAE"/>
    <property type="match status" value="1"/>
</dbReference>
<dbReference type="GO" id="GO:0005524">
    <property type="term" value="F:ATP binding"/>
    <property type="evidence" value="ECO:0007669"/>
    <property type="project" value="UniProtKB-KW"/>
</dbReference>
<dbReference type="Gene3D" id="3.40.50.300">
    <property type="entry name" value="P-loop containing nucleotide triphosphate hydrolases"/>
    <property type="match status" value="1"/>
</dbReference>
<dbReference type="NCBIfam" id="TIGR00150">
    <property type="entry name" value="T6A_YjeE"/>
    <property type="match status" value="1"/>
</dbReference>
<dbReference type="Proteomes" id="UP000267223">
    <property type="component" value="Unassembled WGS sequence"/>
</dbReference>
<dbReference type="AlphaFoldDB" id="A0A3M9NHP2"/>
<evidence type="ECO:0000256" key="3">
    <source>
        <dbReference type="ARBA" id="ARBA00019010"/>
    </source>
</evidence>
<evidence type="ECO:0000256" key="4">
    <source>
        <dbReference type="ARBA" id="ARBA00022490"/>
    </source>
</evidence>
<dbReference type="InterPro" id="IPR003442">
    <property type="entry name" value="T6A_TsaE"/>
</dbReference>
<dbReference type="EMBL" id="RJJR01000005">
    <property type="protein sequence ID" value="RNI37251.1"/>
    <property type="molecule type" value="Genomic_DNA"/>
</dbReference>
<sequence length="142" mass="16056">MIELEIYFDYSEIDKAAKKFLEAIDSRKIFAFSGDLGAGKTTFITALCKALGVYETITSPTYSIIQEYKTGENQTIFHIDLYRIKSKQEAIDAGVEDCLLSNELCMVEWPERAPEIFPVSAVFSQMIILSDTKRKLIIQLPA</sequence>